<dbReference type="PRINTS" id="PR00081">
    <property type="entry name" value="GDHRDH"/>
</dbReference>
<dbReference type="Pfam" id="PF13561">
    <property type="entry name" value="adh_short_C2"/>
    <property type="match status" value="1"/>
</dbReference>
<dbReference type="FunFam" id="3.40.50.720:FF:000084">
    <property type="entry name" value="Short-chain dehydrogenase reductase"/>
    <property type="match status" value="1"/>
</dbReference>
<sequence>MTENRELAGHTALVTGAARNVGRAIAVALARAGARVVVHARSSVDAANETVAQCQQAFGGADGAFAHFADLTDPEAVRIMFAEVEARFGGLDLLVHNAAERADGPFDEISFAEWRRIVGSILDSAFLCDQAALPLLRRSAAASIIHIGGVAAHVGVRHRAHVSAAKAGIVGLTRALAAEFASEQITVNCISPAQMETERKGHMPEHFRQRPVPLGRPGQPAELASLVCFLAGPSGRFITGQTIHLNGGWYMG</sequence>
<evidence type="ECO:0000313" key="4">
    <source>
        <dbReference type="EMBL" id="ADH87696.1"/>
    </source>
</evidence>
<protein>
    <submittedName>
        <fullName evidence="4">Short-chain dehydrogenase/reductase SDR</fullName>
    </submittedName>
</protein>
<dbReference type="InterPro" id="IPR002347">
    <property type="entry name" value="SDR_fam"/>
</dbReference>
<dbReference type="SUPFAM" id="SSF51735">
    <property type="entry name" value="NAD(P)-binding Rossmann-fold domains"/>
    <property type="match status" value="1"/>
</dbReference>
<dbReference type="EMBL" id="CP002026">
    <property type="protein sequence ID" value="ADH87696.1"/>
    <property type="molecule type" value="Genomic_DNA"/>
</dbReference>
<dbReference type="PANTHER" id="PTHR43639:SF1">
    <property type="entry name" value="SHORT-CHAIN DEHYDROGENASE_REDUCTASE FAMILY PROTEIN"/>
    <property type="match status" value="1"/>
</dbReference>
<dbReference type="RefSeq" id="WP_013165201.1">
    <property type="nucleotide sequence ID" value="NC_014217.1"/>
</dbReference>
<dbReference type="OrthoDB" id="9804774at2"/>
<evidence type="ECO:0000256" key="2">
    <source>
        <dbReference type="ARBA" id="ARBA00023002"/>
    </source>
</evidence>
<dbReference type="Proteomes" id="UP000006633">
    <property type="component" value="Chromosome"/>
</dbReference>
<dbReference type="PANTHER" id="PTHR43639">
    <property type="entry name" value="OXIDOREDUCTASE, SHORT-CHAIN DEHYDROGENASE/REDUCTASE FAMILY (AFU_ORTHOLOGUE AFUA_5G02870)"/>
    <property type="match status" value="1"/>
</dbReference>
<dbReference type="AlphaFoldDB" id="D7A2X8"/>
<dbReference type="HOGENOM" id="CLU_010194_1_3_5"/>
<evidence type="ECO:0000313" key="5">
    <source>
        <dbReference type="Proteomes" id="UP000006633"/>
    </source>
</evidence>
<dbReference type="SMART" id="SM00822">
    <property type="entry name" value="PKS_KR"/>
    <property type="match status" value="1"/>
</dbReference>
<accession>D7A2X8</accession>
<evidence type="ECO:0000259" key="3">
    <source>
        <dbReference type="SMART" id="SM00822"/>
    </source>
</evidence>
<dbReference type="PRINTS" id="PR00080">
    <property type="entry name" value="SDRFAMILY"/>
</dbReference>
<feature type="domain" description="Ketoreductase" evidence="3">
    <location>
        <begin position="10"/>
        <end position="153"/>
    </location>
</feature>
<dbReference type="GO" id="GO:0016491">
    <property type="term" value="F:oxidoreductase activity"/>
    <property type="evidence" value="ECO:0007669"/>
    <property type="project" value="UniProtKB-KW"/>
</dbReference>
<comment type="similarity">
    <text evidence="1">Belongs to the short-chain dehydrogenases/reductases (SDR) family.</text>
</comment>
<dbReference type="Gene3D" id="3.40.50.720">
    <property type="entry name" value="NAD(P)-binding Rossmann-like Domain"/>
    <property type="match status" value="1"/>
</dbReference>
<reference evidence="4 5" key="1">
    <citation type="journal article" date="2012" name="Stand. Genomic Sci.">
        <title>Complete genome sequence of the facultatively chemolithoautotrophic and methylotrophic alpha Proteobacterium Starkeya novella type strain (ATCC 8093(T)).</title>
        <authorList>
            <person name="Kappler U."/>
            <person name="Davenport K."/>
            <person name="Beatson S."/>
            <person name="Lucas S."/>
            <person name="Lapidus A."/>
            <person name="Copeland A."/>
            <person name="Berry K.W."/>
            <person name="Glavina Del Rio T."/>
            <person name="Hammon N."/>
            <person name="Dalin E."/>
            <person name="Tice H."/>
            <person name="Pitluck S."/>
            <person name="Richardson P."/>
            <person name="Bruce D."/>
            <person name="Goodwin L.A."/>
            <person name="Han C."/>
            <person name="Tapia R."/>
            <person name="Detter J.C."/>
            <person name="Chang Y.J."/>
            <person name="Jeffries C.D."/>
            <person name="Land M."/>
            <person name="Hauser L."/>
            <person name="Kyrpides N.C."/>
            <person name="Goker M."/>
            <person name="Ivanova N."/>
            <person name="Klenk H.P."/>
            <person name="Woyke T."/>
        </authorList>
    </citation>
    <scope>NUCLEOTIDE SEQUENCE [LARGE SCALE GENOMIC DNA]</scope>
    <source>
        <strain evidence="5">ATCC 8093 / DSM 506 / JCM 20403 / CCM 1077 / IAM 12100 / NBRC 12443 / NCIMB 10456</strain>
    </source>
</reference>
<keyword evidence="2" id="KW-0560">Oxidoreductase</keyword>
<organism evidence="4 5">
    <name type="scientific">Ancylobacter novellus (strain ATCC 8093 / DSM 506 / JCM 20403 / CCM 1077 / IAM 12100 / NBRC 12443 / NCIMB 10456)</name>
    <name type="common">Starkeya novella</name>
    <dbReference type="NCBI Taxonomy" id="639283"/>
    <lineage>
        <taxon>Bacteria</taxon>
        <taxon>Pseudomonadati</taxon>
        <taxon>Pseudomonadota</taxon>
        <taxon>Alphaproteobacteria</taxon>
        <taxon>Hyphomicrobiales</taxon>
        <taxon>Xanthobacteraceae</taxon>
        <taxon>Ancylobacter</taxon>
    </lineage>
</organism>
<dbReference type="STRING" id="639283.Snov_0363"/>
<gene>
    <name evidence="4" type="ordered locus">Snov_0363</name>
</gene>
<dbReference type="InterPro" id="IPR057326">
    <property type="entry name" value="KR_dom"/>
</dbReference>
<dbReference type="InterPro" id="IPR036291">
    <property type="entry name" value="NAD(P)-bd_dom_sf"/>
</dbReference>
<evidence type="ECO:0000256" key="1">
    <source>
        <dbReference type="ARBA" id="ARBA00006484"/>
    </source>
</evidence>
<proteinExistence type="inferred from homology"/>
<keyword evidence="5" id="KW-1185">Reference proteome</keyword>
<dbReference type="KEGG" id="sno:Snov_0363"/>
<dbReference type="eggNOG" id="COG1028">
    <property type="taxonomic scope" value="Bacteria"/>
</dbReference>
<name>D7A2X8_ANCN5</name>